<accession>A0A6J4SPQ6</accession>
<name>A0A6J4SPQ6_9ACTN</name>
<reference evidence="2" key="1">
    <citation type="submission" date="2020-02" db="EMBL/GenBank/DDBJ databases">
        <authorList>
            <person name="Meier V. D."/>
        </authorList>
    </citation>
    <scope>NUCLEOTIDE SEQUENCE</scope>
    <source>
        <strain evidence="2">AVDCRST_MAG67</strain>
    </source>
</reference>
<feature type="non-terminal residue" evidence="2">
    <location>
        <position position="54"/>
    </location>
</feature>
<protein>
    <submittedName>
        <fullName evidence="2">Uncharacterized protein</fullName>
    </submittedName>
</protein>
<organism evidence="2">
    <name type="scientific">uncultured Solirubrobacteraceae bacterium</name>
    <dbReference type="NCBI Taxonomy" id="1162706"/>
    <lineage>
        <taxon>Bacteria</taxon>
        <taxon>Bacillati</taxon>
        <taxon>Actinomycetota</taxon>
        <taxon>Thermoleophilia</taxon>
        <taxon>Solirubrobacterales</taxon>
        <taxon>Solirubrobacteraceae</taxon>
        <taxon>environmental samples</taxon>
    </lineage>
</organism>
<gene>
    <name evidence="2" type="ORF">AVDCRST_MAG67-1912</name>
</gene>
<feature type="non-terminal residue" evidence="2">
    <location>
        <position position="1"/>
    </location>
</feature>
<dbReference type="EMBL" id="CADCVQ010000082">
    <property type="protein sequence ID" value="CAA9501360.1"/>
    <property type="molecule type" value="Genomic_DNA"/>
</dbReference>
<sequence>WNTATMRHWPTSPKRARSPTTSRWGAARRGPRIPGRRLTSRSATTTTRTRTRTD</sequence>
<evidence type="ECO:0000256" key="1">
    <source>
        <dbReference type="SAM" id="MobiDB-lite"/>
    </source>
</evidence>
<dbReference type="AlphaFoldDB" id="A0A6J4SPQ6"/>
<proteinExistence type="predicted"/>
<feature type="compositionally biased region" description="Basic residues" evidence="1">
    <location>
        <begin position="29"/>
        <end position="39"/>
    </location>
</feature>
<evidence type="ECO:0000313" key="2">
    <source>
        <dbReference type="EMBL" id="CAA9501360.1"/>
    </source>
</evidence>
<feature type="region of interest" description="Disordered" evidence="1">
    <location>
        <begin position="1"/>
        <end position="54"/>
    </location>
</feature>